<dbReference type="Pfam" id="PF04417">
    <property type="entry name" value="DUF501"/>
    <property type="match status" value="1"/>
</dbReference>
<dbReference type="RefSeq" id="WP_163496162.1">
    <property type="nucleotide sequence ID" value="NZ_CP048711.1"/>
</dbReference>
<gene>
    <name evidence="1" type="ORF">G3T16_16325</name>
</gene>
<dbReference type="PANTHER" id="PTHR37163:SF1">
    <property type="entry name" value="DUF501 DOMAIN-CONTAINING PROTEIN"/>
    <property type="match status" value="1"/>
</dbReference>
<dbReference type="EMBL" id="CP048711">
    <property type="protein sequence ID" value="QIB66728.1"/>
    <property type="molecule type" value="Genomic_DNA"/>
</dbReference>
<dbReference type="InterPro" id="IPR007511">
    <property type="entry name" value="DUF501"/>
</dbReference>
<organism evidence="1 2">
    <name type="scientific">Kineobactrum salinum</name>
    <dbReference type="NCBI Taxonomy" id="2708301"/>
    <lineage>
        <taxon>Bacteria</taxon>
        <taxon>Pseudomonadati</taxon>
        <taxon>Pseudomonadota</taxon>
        <taxon>Gammaproteobacteria</taxon>
        <taxon>Cellvibrionales</taxon>
        <taxon>Halieaceae</taxon>
        <taxon>Kineobactrum</taxon>
    </lineage>
</organism>
<evidence type="ECO:0000313" key="2">
    <source>
        <dbReference type="Proteomes" id="UP000477680"/>
    </source>
</evidence>
<reference evidence="1 2" key="1">
    <citation type="submission" date="2020-02" db="EMBL/GenBank/DDBJ databases">
        <title>Genome sequencing for Kineobactrum sp. M2.</title>
        <authorList>
            <person name="Park S.-J."/>
        </authorList>
    </citation>
    <scope>NUCLEOTIDE SEQUENCE [LARGE SCALE GENOMIC DNA]</scope>
    <source>
        <strain evidence="1 2">M2</strain>
    </source>
</reference>
<protein>
    <submittedName>
        <fullName evidence="1">DUF501 domain-containing protein</fullName>
    </submittedName>
</protein>
<accession>A0A6C0U467</accession>
<dbReference type="Proteomes" id="UP000477680">
    <property type="component" value="Chromosome"/>
</dbReference>
<name>A0A6C0U467_9GAMM</name>
<dbReference type="PANTHER" id="PTHR37163">
    <property type="entry name" value="CONSERVED PROTEIN"/>
    <property type="match status" value="1"/>
</dbReference>
<evidence type="ECO:0000313" key="1">
    <source>
        <dbReference type="EMBL" id="QIB66728.1"/>
    </source>
</evidence>
<proteinExistence type="predicted"/>
<sequence length="171" mass="19178">MTISQAQSEQVAALLGREARGLQAIAVMDAALQPRVIRVASLVDEKPFPTLFWLVDPVINYRIDQDEARGLIKDFQGVVNTDSALQEAMCADHRAHIELRDSYLDEAQRTLLDELGFAPVLARRGIGGIADFSRIRCLHTWYAAHLVVPNTIGRMLDRYWDGLSLPRQRPA</sequence>
<keyword evidence="2" id="KW-1185">Reference proteome</keyword>
<dbReference type="KEGG" id="kim:G3T16_16325"/>
<dbReference type="AlphaFoldDB" id="A0A6C0U467"/>